<name>A0A443S9K3_9ACAR</name>
<organism evidence="10 11">
    <name type="scientific">Leptotrombidium deliense</name>
    <dbReference type="NCBI Taxonomy" id="299467"/>
    <lineage>
        <taxon>Eukaryota</taxon>
        <taxon>Metazoa</taxon>
        <taxon>Ecdysozoa</taxon>
        <taxon>Arthropoda</taxon>
        <taxon>Chelicerata</taxon>
        <taxon>Arachnida</taxon>
        <taxon>Acari</taxon>
        <taxon>Acariformes</taxon>
        <taxon>Trombidiformes</taxon>
        <taxon>Prostigmata</taxon>
        <taxon>Anystina</taxon>
        <taxon>Parasitengona</taxon>
        <taxon>Trombiculoidea</taxon>
        <taxon>Trombiculidae</taxon>
        <taxon>Leptotrombidium</taxon>
    </lineage>
</organism>
<dbReference type="Gene3D" id="1.10.10.60">
    <property type="entry name" value="Homeodomain-like"/>
    <property type="match status" value="1"/>
</dbReference>
<feature type="compositionally biased region" description="Polar residues" evidence="7">
    <location>
        <begin position="377"/>
        <end position="386"/>
    </location>
</feature>
<feature type="transmembrane region" description="Helical" evidence="8">
    <location>
        <begin position="17"/>
        <end position="36"/>
    </location>
</feature>
<dbReference type="InterPro" id="IPR001005">
    <property type="entry name" value="SANT/Myb"/>
</dbReference>
<dbReference type="EMBL" id="NCKV01005168">
    <property type="protein sequence ID" value="RWS24246.1"/>
    <property type="molecule type" value="Genomic_DNA"/>
</dbReference>
<evidence type="ECO:0000256" key="8">
    <source>
        <dbReference type="SAM" id="Phobius"/>
    </source>
</evidence>
<evidence type="ECO:0000256" key="2">
    <source>
        <dbReference type="ARBA" id="ARBA00022692"/>
    </source>
</evidence>
<keyword evidence="5 8" id="KW-0472">Membrane</keyword>
<dbReference type="PRINTS" id="PR00625">
    <property type="entry name" value="JDOMAIN"/>
</dbReference>
<dbReference type="OrthoDB" id="1420887at2759"/>
<feature type="region of interest" description="Disordered" evidence="7">
    <location>
        <begin position="346"/>
        <end position="386"/>
    </location>
</feature>
<dbReference type="AlphaFoldDB" id="A0A443S9K3"/>
<dbReference type="PROSITE" id="PS50076">
    <property type="entry name" value="DNAJ_2"/>
    <property type="match status" value="1"/>
</dbReference>
<dbReference type="VEuPathDB" id="VectorBase:LDEU007795"/>
<dbReference type="Proteomes" id="UP000288716">
    <property type="component" value="Unassembled WGS sequence"/>
</dbReference>
<dbReference type="Pfam" id="PF00226">
    <property type="entry name" value="DnaJ"/>
    <property type="match status" value="1"/>
</dbReference>
<gene>
    <name evidence="10" type="ORF">B4U80_04296</name>
</gene>
<comment type="subcellular location">
    <subcellularLocation>
        <location evidence="6">Endomembrane system</location>
        <topology evidence="6">Single-pass membrane protein</topology>
    </subcellularLocation>
    <subcellularLocation>
        <location evidence="1">Nucleus</location>
    </subcellularLocation>
</comment>
<proteinExistence type="predicted"/>
<dbReference type="PANTHER" id="PTHR44653:SF2">
    <property type="entry name" value="DNAJ HOMOLOG SUBFAMILY C MEMBER 1"/>
    <property type="match status" value="1"/>
</dbReference>
<keyword evidence="11" id="KW-1185">Reference proteome</keyword>
<feature type="domain" description="J" evidence="9">
    <location>
        <begin position="61"/>
        <end position="125"/>
    </location>
</feature>
<dbReference type="SMART" id="SM00271">
    <property type="entry name" value="DnaJ"/>
    <property type="match status" value="1"/>
</dbReference>
<dbReference type="SUPFAM" id="SSF46689">
    <property type="entry name" value="Homeodomain-like"/>
    <property type="match status" value="1"/>
</dbReference>
<accession>A0A443S9K3</accession>
<evidence type="ECO:0000256" key="5">
    <source>
        <dbReference type="ARBA" id="ARBA00023136"/>
    </source>
</evidence>
<protein>
    <submittedName>
        <fullName evidence="10">DnaJ subfamily C member 1-like protein</fullName>
    </submittedName>
</protein>
<dbReference type="GO" id="GO:0012505">
    <property type="term" value="C:endomembrane system"/>
    <property type="evidence" value="ECO:0007669"/>
    <property type="project" value="UniProtKB-SubCell"/>
</dbReference>
<feature type="region of interest" description="Disordered" evidence="7">
    <location>
        <begin position="240"/>
        <end position="261"/>
    </location>
</feature>
<evidence type="ECO:0000256" key="4">
    <source>
        <dbReference type="ARBA" id="ARBA00022989"/>
    </source>
</evidence>
<reference evidence="10 11" key="1">
    <citation type="journal article" date="2018" name="Gigascience">
        <title>Genomes of trombidid mites reveal novel predicted allergens and laterally-transferred genes associated with secondary metabolism.</title>
        <authorList>
            <person name="Dong X."/>
            <person name="Chaisiri K."/>
            <person name="Xia D."/>
            <person name="Armstrong S.D."/>
            <person name="Fang Y."/>
            <person name="Donnelly M.J."/>
            <person name="Kadowaki T."/>
            <person name="McGarry J.W."/>
            <person name="Darby A.C."/>
            <person name="Makepeace B.L."/>
        </authorList>
    </citation>
    <scope>NUCLEOTIDE SEQUENCE [LARGE SCALE GENOMIC DNA]</scope>
    <source>
        <strain evidence="10">UoL-UT</strain>
    </source>
</reference>
<dbReference type="GO" id="GO:0005634">
    <property type="term" value="C:nucleus"/>
    <property type="evidence" value="ECO:0007669"/>
    <property type="project" value="UniProtKB-SubCell"/>
</dbReference>
<dbReference type="PANTHER" id="PTHR44653">
    <property type="entry name" value="DNAJ HOMOLOG SUBFAMILY C MEMBER 1"/>
    <property type="match status" value="1"/>
</dbReference>
<dbReference type="InterPro" id="IPR036869">
    <property type="entry name" value="J_dom_sf"/>
</dbReference>
<evidence type="ECO:0000256" key="7">
    <source>
        <dbReference type="SAM" id="MobiDB-lite"/>
    </source>
</evidence>
<dbReference type="SUPFAM" id="SSF46565">
    <property type="entry name" value="Chaperone J-domain"/>
    <property type="match status" value="1"/>
</dbReference>
<evidence type="ECO:0000313" key="10">
    <source>
        <dbReference type="EMBL" id="RWS24246.1"/>
    </source>
</evidence>
<evidence type="ECO:0000256" key="1">
    <source>
        <dbReference type="ARBA" id="ARBA00004123"/>
    </source>
</evidence>
<feature type="non-terminal residue" evidence="10">
    <location>
        <position position="386"/>
    </location>
</feature>
<keyword evidence="4 8" id="KW-1133">Transmembrane helix</keyword>
<comment type="caution">
    <text evidence="10">The sequence shown here is derived from an EMBL/GenBank/DDBJ whole genome shotgun (WGS) entry which is preliminary data.</text>
</comment>
<dbReference type="Pfam" id="PF23082">
    <property type="entry name" value="Myb_DNA-binding_2"/>
    <property type="match status" value="1"/>
</dbReference>
<evidence type="ECO:0000259" key="9">
    <source>
        <dbReference type="PROSITE" id="PS50076"/>
    </source>
</evidence>
<sequence>MALLDVRNSNGYTSCSMFIKLCASHFCFILVLWVNLPWRIHAWIDYEEVELYDLVEAVNVNFYELLEVNQTATTAEIKRSFRVLSLKYHPDKNKEADAEVKFRNLVAVADVLKNETKRKKYDQILVNGLPDWRSGVYYYRRVRKLGLLEMSVIVSIILTFGHYLCILAAFWEKNYEVSEQLRRRSRRQRTLSNQQIEEIKSEMLQSLGVTYPRILYDNLIFLSRCYEKLKEYSRQSNEEESVQEEIVRPKRTKPKPVEPPNFEDLYARIENRVLNNEVNEINNTEAESRNERSLKSEWSETDIHQLIKLTKKFPGGIPERWERIACVMARNPDDVAKKAREVKSGSIKCSTGNNDFVPLNNDCENDISENRAESRNDNIWSQEQQK</sequence>
<dbReference type="STRING" id="299467.A0A443S9K3"/>
<feature type="transmembrane region" description="Helical" evidence="8">
    <location>
        <begin position="147"/>
        <end position="171"/>
    </location>
</feature>
<evidence type="ECO:0000256" key="3">
    <source>
        <dbReference type="ARBA" id="ARBA00022729"/>
    </source>
</evidence>
<dbReference type="Gene3D" id="1.10.287.110">
    <property type="entry name" value="DnaJ domain"/>
    <property type="match status" value="1"/>
</dbReference>
<dbReference type="InterPro" id="IPR052606">
    <property type="entry name" value="DnaJ_domain_protein"/>
</dbReference>
<dbReference type="InterPro" id="IPR001623">
    <property type="entry name" value="DnaJ_domain"/>
</dbReference>
<evidence type="ECO:0000256" key="6">
    <source>
        <dbReference type="ARBA" id="ARBA00037847"/>
    </source>
</evidence>
<keyword evidence="2 8" id="KW-0812">Transmembrane</keyword>
<dbReference type="CDD" id="cd06257">
    <property type="entry name" value="DnaJ"/>
    <property type="match status" value="1"/>
</dbReference>
<evidence type="ECO:0000313" key="11">
    <source>
        <dbReference type="Proteomes" id="UP000288716"/>
    </source>
</evidence>
<keyword evidence="3" id="KW-0732">Signal</keyword>
<dbReference type="InterPro" id="IPR009057">
    <property type="entry name" value="Homeodomain-like_sf"/>
</dbReference>